<dbReference type="AlphaFoldDB" id="A0A1D7YIJ5"/>
<dbReference type="KEGG" id="spun:BFF78_33545"/>
<dbReference type="EMBL" id="CP017248">
    <property type="protein sequence ID" value="AOR35342.1"/>
    <property type="molecule type" value="Genomic_DNA"/>
</dbReference>
<evidence type="ECO:0000256" key="1">
    <source>
        <dbReference type="SAM" id="MobiDB-lite"/>
    </source>
</evidence>
<name>A0A1D7YIJ5_9ACTN</name>
<feature type="region of interest" description="Disordered" evidence="1">
    <location>
        <begin position="55"/>
        <end position="80"/>
    </location>
</feature>
<protein>
    <submittedName>
        <fullName evidence="2">Uncharacterized protein</fullName>
    </submittedName>
</protein>
<proteinExistence type="predicted"/>
<evidence type="ECO:0000313" key="2">
    <source>
        <dbReference type="EMBL" id="AOR35342.1"/>
    </source>
</evidence>
<reference evidence="3" key="1">
    <citation type="submission" date="2016-09" db="EMBL/GenBank/DDBJ databases">
        <title>Streptomyces puniciscabiei strain:TW1S1 Genome sequencing and assembly.</title>
        <authorList>
            <person name="Kim M.-K."/>
            <person name="Kim S.B."/>
        </authorList>
    </citation>
    <scope>NUCLEOTIDE SEQUENCE [LARGE SCALE GENOMIC DNA]</scope>
    <source>
        <strain evidence="3">TW1S1</strain>
    </source>
</reference>
<keyword evidence="3" id="KW-1185">Reference proteome</keyword>
<accession>A0A1D7YIJ5</accession>
<evidence type="ECO:0000313" key="3">
    <source>
        <dbReference type="Proteomes" id="UP000094960"/>
    </source>
</evidence>
<organism evidence="2 3">
    <name type="scientific">Streptomyces fodineus</name>
    <dbReference type="NCBI Taxonomy" id="1904616"/>
    <lineage>
        <taxon>Bacteria</taxon>
        <taxon>Bacillati</taxon>
        <taxon>Actinomycetota</taxon>
        <taxon>Actinomycetes</taxon>
        <taxon>Kitasatosporales</taxon>
        <taxon>Streptomycetaceae</taxon>
        <taxon>Streptomyces</taxon>
    </lineage>
</organism>
<gene>
    <name evidence="2" type="ORF">BFF78_33545</name>
</gene>
<dbReference type="Proteomes" id="UP000094960">
    <property type="component" value="Chromosome"/>
</dbReference>
<sequence>MASRRAAATRADRGEIGSGAGVILFFTFKRVLFVAQAGRSAPSGARGCIDMRLRRAGAASPTHPQPNEHLADANNRTRKP</sequence>